<feature type="domain" description="Nitrite/sulphite reductase 4Fe-4S" evidence="7">
    <location>
        <begin position="101"/>
        <end position="237"/>
    </location>
</feature>
<feature type="domain" description="Nitrite/Sulfite reductase ferredoxin-like" evidence="8">
    <location>
        <begin position="34"/>
        <end position="89"/>
    </location>
</feature>
<evidence type="ECO:0000256" key="1">
    <source>
        <dbReference type="ARBA" id="ARBA00022485"/>
    </source>
</evidence>
<dbReference type="PANTHER" id="PTHR32439:SF9">
    <property type="entry name" value="BLR3264 PROTEIN"/>
    <property type="match status" value="1"/>
</dbReference>
<feature type="domain" description="Nitrite/Sulfite reductase ferredoxin-like" evidence="8">
    <location>
        <begin position="263"/>
        <end position="327"/>
    </location>
</feature>
<keyword evidence="5" id="KW-0408">Iron</keyword>
<dbReference type="InterPro" id="IPR036136">
    <property type="entry name" value="Nit/Sulf_reduc_fer-like_dom_sf"/>
</dbReference>
<evidence type="ECO:0000256" key="5">
    <source>
        <dbReference type="ARBA" id="ARBA00023004"/>
    </source>
</evidence>
<keyword evidence="1" id="KW-0004">4Fe-4S</keyword>
<evidence type="ECO:0000313" key="10">
    <source>
        <dbReference type="Proteomes" id="UP000246073"/>
    </source>
</evidence>
<evidence type="ECO:0000259" key="7">
    <source>
        <dbReference type="Pfam" id="PF01077"/>
    </source>
</evidence>
<reference evidence="10" key="1">
    <citation type="submission" date="2017-12" db="EMBL/GenBank/DDBJ databases">
        <authorList>
            <person name="Diaz M."/>
        </authorList>
    </citation>
    <scope>NUCLEOTIDE SEQUENCE [LARGE SCALE GENOMIC DNA]</scope>
    <source>
        <strain evidence="10">FI11154</strain>
    </source>
</reference>
<dbReference type="InterPro" id="IPR045854">
    <property type="entry name" value="NO2/SO3_Rdtase_4Fe4S_sf"/>
</dbReference>
<evidence type="ECO:0000256" key="2">
    <source>
        <dbReference type="ARBA" id="ARBA00022617"/>
    </source>
</evidence>
<protein>
    <submittedName>
        <fullName evidence="9">Cobalamin biosynthesis protein CobG</fullName>
    </submittedName>
</protein>
<keyword evidence="6" id="KW-0411">Iron-sulfur</keyword>
<dbReference type="GO" id="GO:0051539">
    <property type="term" value="F:4 iron, 4 sulfur cluster binding"/>
    <property type="evidence" value="ECO:0007669"/>
    <property type="project" value="UniProtKB-KW"/>
</dbReference>
<dbReference type="Pfam" id="PF01077">
    <property type="entry name" value="NIR_SIR"/>
    <property type="match status" value="1"/>
</dbReference>
<sequence>MLNQQTTATKIEPFDRRNACPGLSRMVMALDGAIARIKLPLGRLTADQAFALAEIAEKFGPGAVELSIRSNIQLRAIAPENWEQAVTALYQAGFGADNPAADDIRNVMVSPTSGIDRDQACDVTPLARQLLAALENNADHHALSPKFSFQIDGGEACAMIAHPGDIWLSATDDGRIFAFGFASSPDGTALGSVEIDDALPFIEAALRLFLAHSKGAARMKQLFETLAVEEFLKELIASLPFPVDSAANWQRRQPRPCAHLGAHVQVDGRLYIGAMPLLGRLDTTQLRALGALSQKVSGGEIRLTPWLGVILPNVDAAHCDKVLRQLHTLGLATDAQAPQSRLRSCTGSKGCASALSDTQTDARELASLLDVDSPDAVHLTGCAKSCAALAPLPHTLLARAPGRYDVFFADKAGPSRFGRLLATDVTIDAAARLLNSPERKP</sequence>
<dbReference type="RefSeq" id="WP_109369271.1">
    <property type="nucleotide sequence ID" value="NZ_OOFM01000005.1"/>
</dbReference>
<keyword evidence="3" id="KW-0479">Metal-binding</keyword>
<keyword evidence="4" id="KW-0560">Oxidoreductase</keyword>
<dbReference type="Pfam" id="PF03460">
    <property type="entry name" value="NIR_SIR_ferr"/>
    <property type="match status" value="2"/>
</dbReference>
<gene>
    <name evidence="9" type="ORF">OHAE_1559</name>
</gene>
<dbReference type="Gene3D" id="3.30.413.10">
    <property type="entry name" value="Sulfite Reductase Hemoprotein, domain 1"/>
    <property type="match status" value="2"/>
</dbReference>
<evidence type="ECO:0000313" key="9">
    <source>
        <dbReference type="EMBL" id="SPL65692.1"/>
    </source>
</evidence>
<dbReference type="PANTHER" id="PTHR32439">
    <property type="entry name" value="FERREDOXIN--NITRITE REDUCTASE, CHLOROPLASTIC"/>
    <property type="match status" value="1"/>
</dbReference>
<evidence type="ECO:0000256" key="4">
    <source>
        <dbReference type="ARBA" id="ARBA00023002"/>
    </source>
</evidence>
<organism evidence="9 10">
    <name type="scientific">Ochrobactrum soli</name>
    <dbReference type="NCBI Taxonomy" id="2448455"/>
    <lineage>
        <taxon>Bacteria</taxon>
        <taxon>Pseudomonadati</taxon>
        <taxon>Pseudomonadota</taxon>
        <taxon>Alphaproteobacteria</taxon>
        <taxon>Hyphomicrobiales</taxon>
        <taxon>Brucellaceae</taxon>
        <taxon>Brucella/Ochrobactrum group</taxon>
        <taxon>Ochrobactrum</taxon>
    </lineage>
</organism>
<accession>A0A2P9HNN1</accession>
<dbReference type="Gene3D" id="3.90.480.10">
    <property type="entry name" value="Sulfite Reductase Hemoprotein,Domain 2"/>
    <property type="match status" value="1"/>
</dbReference>
<dbReference type="SUPFAM" id="SSF56014">
    <property type="entry name" value="Nitrite and sulphite reductase 4Fe-4S domain-like"/>
    <property type="match status" value="2"/>
</dbReference>
<dbReference type="InterPro" id="IPR012798">
    <property type="entry name" value="Cbl_synth_CobG-like"/>
</dbReference>
<dbReference type="InterPro" id="IPR005117">
    <property type="entry name" value="NiRdtase/SiRdtase_haem-b_fer"/>
</dbReference>
<name>A0A2P9HNN1_9HYPH</name>
<dbReference type="Proteomes" id="UP000246073">
    <property type="component" value="Unassembled WGS sequence"/>
</dbReference>
<dbReference type="SUPFAM" id="SSF55124">
    <property type="entry name" value="Nitrite/Sulfite reductase N-terminal domain-like"/>
    <property type="match status" value="2"/>
</dbReference>
<dbReference type="AlphaFoldDB" id="A0A2P9HNN1"/>
<proteinExistence type="predicted"/>
<evidence type="ECO:0000256" key="3">
    <source>
        <dbReference type="ARBA" id="ARBA00022723"/>
    </source>
</evidence>
<dbReference type="NCBIfam" id="TIGR02435">
    <property type="entry name" value="CobG"/>
    <property type="match status" value="1"/>
</dbReference>
<keyword evidence="2" id="KW-0349">Heme</keyword>
<dbReference type="InterPro" id="IPR006067">
    <property type="entry name" value="NO2/SO3_Rdtase_4Fe4S_dom"/>
</dbReference>
<dbReference type="InterPro" id="IPR051329">
    <property type="entry name" value="NIR_SIR_4Fe-4S"/>
</dbReference>
<dbReference type="GO" id="GO:0020037">
    <property type="term" value="F:heme binding"/>
    <property type="evidence" value="ECO:0007669"/>
    <property type="project" value="InterPro"/>
</dbReference>
<evidence type="ECO:0000259" key="8">
    <source>
        <dbReference type="Pfam" id="PF03460"/>
    </source>
</evidence>
<dbReference type="GO" id="GO:0016491">
    <property type="term" value="F:oxidoreductase activity"/>
    <property type="evidence" value="ECO:0007669"/>
    <property type="project" value="UniProtKB-KW"/>
</dbReference>
<evidence type="ECO:0000256" key="6">
    <source>
        <dbReference type="ARBA" id="ARBA00023014"/>
    </source>
</evidence>
<dbReference type="GO" id="GO:0046872">
    <property type="term" value="F:metal ion binding"/>
    <property type="evidence" value="ECO:0007669"/>
    <property type="project" value="UniProtKB-KW"/>
</dbReference>
<dbReference type="EMBL" id="OOFM01000005">
    <property type="protein sequence ID" value="SPL65692.1"/>
    <property type="molecule type" value="Genomic_DNA"/>
</dbReference>